<dbReference type="InterPro" id="IPR000477">
    <property type="entry name" value="RT_dom"/>
</dbReference>
<keyword evidence="4" id="KW-0378">Hydrolase</keyword>
<dbReference type="PaxDb" id="3635-A0A1U8IT01"/>
<sequence>MISYNAMSDCLSPAILRFMVLVGSGESIHSEGRVKNVNLHIQCTNIVANFYVLPLHGSDVLLGVAWLATLSPVITDYASSTFQFVTIYDRFPISTADELFDELFGVTIFSKLDLLTGFNQILIKLEDIPKIAFCTHESHYEFLVMPFGLTNTPSTFQATMNGIFKLFLRQFVLIFYDILVYSKTQDEHLNHLRIVFENLRAHHLVAKESKCIFGQSQIEYLGHIVNGNGLQVDPSKITVIREWPIPVTVKGVRGFLGLAGYYRRFIKGFAKIAAPLSDLLKIDNFNWTPEAQSAFIQLKEALNSAPFLALPDFLASFTIETDASGTRIGTVLVQRGKLIAYYSQQLSTRMQGANIPSLVVPTDATLYKALLEEFHCSVIDGHAGISRTLHRLAANFYWPSMRKDVQQFVCECVVCQTMKASQLTPAGLLQSLPLPTQVFEELIMDFITGLLSYFGKMVIFVVVDRLSKYAHFFALPSTFTSMKLAESYRQLSLRLHRNQKLSQRYFGPFKVLKHIGTVAYKVDLPSSSRIHPVFHVSVLKKYIGNPESQSIPLPLIDPHPSNLADKVHLTDGSNVMGLDPAPIPSTSSNEDPPGKPLGSNRPQREKKTSVVLRGYVVG</sequence>
<dbReference type="KEGG" id="ghi:107899986"/>
<dbReference type="PANTHER" id="PTHR37984">
    <property type="entry name" value="PROTEIN CBG26694"/>
    <property type="match status" value="1"/>
</dbReference>
<dbReference type="FunFam" id="1.10.340.70:FF:000001">
    <property type="entry name" value="Retrovirus-related Pol polyprotein from transposon gypsy-like Protein"/>
    <property type="match status" value="1"/>
</dbReference>
<dbReference type="InterPro" id="IPR012337">
    <property type="entry name" value="RNaseH-like_sf"/>
</dbReference>
<dbReference type="Gene3D" id="1.10.340.70">
    <property type="match status" value="1"/>
</dbReference>
<evidence type="ECO:0000259" key="13">
    <source>
        <dbReference type="Pfam" id="PF00078"/>
    </source>
</evidence>
<evidence type="ECO:0000256" key="11">
    <source>
        <dbReference type="ARBA" id="ARBA00023268"/>
    </source>
</evidence>
<dbReference type="Proteomes" id="UP000818029">
    <property type="component" value="Chromosome D06"/>
</dbReference>
<keyword evidence="9" id="KW-0238">DNA-binding</keyword>
<evidence type="ECO:0000256" key="12">
    <source>
        <dbReference type="SAM" id="MobiDB-lite"/>
    </source>
</evidence>
<dbReference type="PANTHER" id="PTHR37984:SF5">
    <property type="entry name" value="PROTEIN NYNRIN-LIKE"/>
    <property type="match status" value="1"/>
</dbReference>
<evidence type="ECO:0000256" key="10">
    <source>
        <dbReference type="ARBA" id="ARBA00023172"/>
    </source>
</evidence>
<evidence type="ECO:0000256" key="2">
    <source>
        <dbReference type="ARBA" id="ARBA00022723"/>
    </source>
</evidence>
<keyword evidence="17" id="KW-1185">Reference proteome</keyword>
<dbReference type="SUPFAM" id="SSF56672">
    <property type="entry name" value="DNA/RNA polymerases"/>
    <property type="match status" value="1"/>
</dbReference>
<evidence type="ECO:0000259" key="16">
    <source>
        <dbReference type="Pfam" id="PF24626"/>
    </source>
</evidence>
<dbReference type="Pfam" id="PF24626">
    <property type="entry name" value="SH3_Tf2-1"/>
    <property type="match status" value="1"/>
</dbReference>
<keyword evidence="5" id="KW-0460">Magnesium</keyword>
<dbReference type="CDD" id="cd00303">
    <property type="entry name" value="retropepsin_like"/>
    <property type="match status" value="1"/>
</dbReference>
<feature type="domain" description="Integrase zinc-binding" evidence="15">
    <location>
        <begin position="364"/>
        <end position="420"/>
    </location>
</feature>
<dbReference type="GO" id="GO:0015074">
    <property type="term" value="P:DNA integration"/>
    <property type="evidence" value="ECO:0007669"/>
    <property type="project" value="UniProtKB-KW"/>
</dbReference>
<evidence type="ECO:0000313" key="18">
    <source>
        <dbReference type="RefSeq" id="XP_016681206.1"/>
    </source>
</evidence>
<feature type="domain" description="Reverse transcriptase" evidence="13">
    <location>
        <begin position="100"/>
        <end position="224"/>
    </location>
</feature>
<evidence type="ECO:0000313" key="17">
    <source>
        <dbReference type="Proteomes" id="UP000818029"/>
    </source>
</evidence>
<evidence type="ECO:0000256" key="7">
    <source>
        <dbReference type="ARBA" id="ARBA00022918"/>
    </source>
</evidence>
<evidence type="ECO:0000256" key="9">
    <source>
        <dbReference type="ARBA" id="ARBA00023125"/>
    </source>
</evidence>
<dbReference type="GO" id="GO:0006508">
    <property type="term" value="P:proteolysis"/>
    <property type="evidence" value="ECO:0007669"/>
    <property type="project" value="UniProtKB-KW"/>
</dbReference>
<dbReference type="GO" id="GO:0046872">
    <property type="term" value="F:metal ion binding"/>
    <property type="evidence" value="ECO:0007669"/>
    <property type="project" value="UniProtKB-KW"/>
</dbReference>
<evidence type="ECO:0000256" key="5">
    <source>
        <dbReference type="ARBA" id="ARBA00022842"/>
    </source>
</evidence>
<dbReference type="RefSeq" id="XP_016681206.1">
    <property type="nucleotide sequence ID" value="XM_016825717.1"/>
</dbReference>
<evidence type="ECO:0000256" key="8">
    <source>
        <dbReference type="ARBA" id="ARBA00022932"/>
    </source>
</evidence>
<keyword evidence="10" id="KW-0233">DNA recombination</keyword>
<feature type="region of interest" description="Disordered" evidence="12">
    <location>
        <begin position="574"/>
        <end position="611"/>
    </location>
</feature>
<reference evidence="17" key="1">
    <citation type="journal article" date="2020" name="Nat. Genet.">
        <title>Genomic diversifications of five Gossypium allopolyploid species and their impact on cotton improvement.</title>
        <authorList>
            <person name="Chen Z.J."/>
            <person name="Sreedasyam A."/>
            <person name="Ando A."/>
            <person name="Song Q."/>
            <person name="De Santiago L.M."/>
            <person name="Hulse-Kemp A.M."/>
            <person name="Ding M."/>
            <person name="Ye W."/>
            <person name="Kirkbride R.C."/>
            <person name="Jenkins J."/>
            <person name="Plott C."/>
            <person name="Lovell J."/>
            <person name="Lin Y.M."/>
            <person name="Vaughn R."/>
            <person name="Liu B."/>
            <person name="Simpson S."/>
            <person name="Scheffler B.E."/>
            <person name="Wen L."/>
            <person name="Saski C.A."/>
            <person name="Grover C.E."/>
            <person name="Hu G."/>
            <person name="Conover J.L."/>
            <person name="Carlson J.W."/>
            <person name="Shu S."/>
            <person name="Boston L.B."/>
            <person name="Williams M."/>
            <person name="Peterson D.G."/>
            <person name="McGee K."/>
            <person name="Jones D.C."/>
            <person name="Wendel J.F."/>
            <person name="Stelly D.M."/>
            <person name="Grimwood J."/>
            <person name="Schmutz J."/>
        </authorList>
    </citation>
    <scope>NUCLEOTIDE SEQUENCE [LARGE SCALE GENOMIC DNA]</scope>
    <source>
        <strain evidence="17">cv. TM-1</strain>
    </source>
</reference>
<dbReference type="Pfam" id="PF17919">
    <property type="entry name" value="RT_RNaseH_2"/>
    <property type="match status" value="1"/>
</dbReference>
<dbReference type="GO" id="GO:0003887">
    <property type="term" value="F:DNA-directed DNA polymerase activity"/>
    <property type="evidence" value="ECO:0007669"/>
    <property type="project" value="UniProtKB-KW"/>
</dbReference>
<dbReference type="Gene3D" id="3.30.70.270">
    <property type="match status" value="2"/>
</dbReference>
<feature type="domain" description="Reverse transcriptase/retrotransposon-derived protein RNase H-like" evidence="14">
    <location>
        <begin position="287"/>
        <end position="349"/>
    </location>
</feature>
<evidence type="ECO:0000256" key="3">
    <source>
        <dbReference type="ARBA" id="ARBA00022750"/>
    </source>
</evidence>
<dbReference type="InterPro" id="IPR043128">
    <property type="entry name" value="Rev_trsase/Diguanyl_cyclase"/>
</dbReference>
<keyword evidence="6" id="KW-0229">DNA integration</keyword>
<keyword evidence="3" id="KW-0064">Aspartyl protease</keyword>
<evidence type="ECO:0000259" key="15">
    <source>
        <dbReference type="Pfam" id="PF17921"/>
    </source>
</evidence>
<dbReference type="OrthoDB" id="913103at2759"/>
<dbReference type="FunFam" id="3.30.70.270:FF:000020">
    <property type="entry name" value="Transposon Tf2-6 polyprotein-like Protein"/>
    <property type="match status" value="1"/>
</dbReference>
<keyword evidence="1" id="KW-0645">Protease</keyword>
<dbReference type="CDD" id="cd01647">
    <property type="entry name" value="RT_LTR"/>
    <property type="match status" value="1"/>
</dbReference>
<evidence type="ECO:0000259" key="14">
    <source>
        <dbReference type="Pfam" id="PF17919"/>
    </source>
</evidence>
<proteinExistence type="predicted"/>
<evidence type="ECO:0000256" key="6">
    <source>
        <dbReference type="ARBA" id="ARBA00022908"/>
    </source>
</evidence>
<dbReference type="GO" id="GO:0004190">
    <property type="term" value="F:aspartic-type endopeptidase activity"/>
    <property type="evidence" value="ECO:0007669"/>
    <property type="project" value="UniProtKB-KW"/>
</dbReference>
<dbReference type="GeneID" id="107899986"/>
<dbReference type="STRING" id="3635.A0A1U8IT01"/>
<dbReference type="GO" id="GO:0003964">
    <property type="term" value="F:RNA-directed DNA polymerase activity"/>
    <property type="evidence" value="ECO:0007669"/>
    <property type="project" value="UniProtKB-KW"/>
</dbReference>
<dbReference type="InterPro" id="IPR041588">
    <property type="entry name" value="Integrase_H2C2"/>
</dbReference>
<dbReference type="InterPro" id="IPR043502">
    <property type="entry name" value="DNA/RNA_pol_sf"/>
</dbReference>
<dbReference type="Pfam" id="PF17921">
    <property type="entry name" value="Integrase_H2C2"/>
    <property type="match status" value="1"/>
</dbReference>
<dbReference type="GO" id="GO:0003677">
    <property type="term" value="F:DNA binding"/>
    <property type="evidence" value="ECO:0007669"/>
    <property type="project" value="UniProtKB-KW"/>
</dbReference>
<keyword evidence="7" id="KW-0695">RNA-directed DNA polymerase</keyword>
<dbReference type="Pfam" id="PF00078">
    <property type="entry name" value="RVT_1"/>
    <property type="match status" value="1"/>
</dbReference>
<dbReference type="InterPro" id="IPR050951">
    <property type="entry name" value="Retrovirus_Pol_polyprotein"/>
</dbReference>
<keyword evidence="8" id="KW-0239">DNA-directed DNA polymerase</keyword>
<dbReference type="InterPro" id="IPR056924">
    <property type="entry name" value="SH3_Tf2-1"/>
</dbReference>
<protein>
    <submittedName>
        <fullName evidence="18">Uncharacterized protein</fullName>
    </submittedName>
</protein>
<keyword evidence="11" id="KW-0511">Multifunctional enzyme</keyword>
<dbReference type="GO" id="GO:0006310">
    <property type="term" value="P:DNA recombination"/>
    <property type="evidence" value="ECO:0007669"/>
    <property type="project" value="UniProtKB-KW"/>
</dbReference>
<gene>
    <name evidence="18" type="primary">LOC107899986</name>
</gene>
<feature type="domain" description="Tf2-1-like SH3-like" evidence="16">
    <location>
        <begin position="492"/>
        <end position="542"/>
    </location>
</feature>
<dbReference type="SUPFAM" id="SSF53098">
    <property type="entry name" value="Ribonuclease H-like"/>
    <property type="match status" value="1"/>
</dbReference>
<keyword evidence="2" id="KW-0479">Metal-binding</keyword>
<evidence type="ECO:0000256" key="4">
    <source>
        <dbReference type="ARBA" id="ARBA00022801"/>
    </source>
</evidence>
<evidence type="ECO:0000256" key="1">
    <source>
        <dbReference type="ARBA" id="ARBA00022670"/>
    </source>
</evidence>
<dbReference type="Gene3D" id="3.10.10.10">
    <property type="entry name" value="HIV Type 1 Reverse Transcriptase, subunit A, domain 1"/>
    <property type="match status" value="1"/>
</dbReference>
<name>A0A1U8IT01_GOSHI</name>
<accession>A0A1U8IT01</accession>
<keyword evidence="8" id="KW-0808">Transferase</keyword>
<dbReference type="InterPro" id="IPR041577">
    <property type="entry name" value="RT_RNaseH_2"/>
</dbReference>
<organism evidence="17 18">
    <name type="scientific">Gossypium hirsutum</name>
    <name type="common">Upland cotton</name>
    <name type="synonym">Gossypium mexicanum</name>
    <dbReference type="NCBI Taxonomy" id="3635"/>
    <lineage>
        <taxon>Eukaryota</taxon>
        <taxon>Viridiplantae</taxon>
        <taxon>Streptophyta</taxon>
        <taxon>Embryophyta</taxon>
        <taxon>Tracheophyta</taxon>
        <taxon>Spermatophyta</taxon>
        <taxon>Magnoliopsida</taxon>
        <taxon>eudicotyledons</taxon>
        <taxon>Gunneridae</taxon>
        <taxon>Pentapetalae</taxon>
        <taxon>rosids</taxon>
        <taxon>malvids</taxon>
        <taxon>Malvales</taxon>
        <taxon>Malvaceae</taxon>
        <taxon>Malvoideae</taxon>
        <taxon>Gossypium</taxon>
    </lineage>
</organism>
<keyword evidence="8" id="KW-0548">Nucleotidyltransferase</keyword>
<reference evidence="18" key="2">
    <citation type="submission" date="2025-08" db="UniProtKB">
        <authorList>
            <consortium name="RefSeq"/>
        </authorList>
    </citation>
    <scope>IDENTIFICATION</scope>
</reference>
<dbReference type="AlphaFoldDB" id="A0A1U8IT01"/>